<feature type="transmembrane region" description="Helical" evidence="3">
    <location>
        <begin position="281"/>
        <end position="305"/>
    </location>
</feature>
<protein>
    <submittedName>
        <fullName evidence="4">Tetratricopeptide TPR_2 repeat protein</fullName>
    </submittedName>
</protein>
<dbReference type="PANTHER" id="PTHR37422">
    <property type="entry name" value="TEICHURONIC ACID BIOSYNTHESIS PROTEIN TUAE"/>
    <property type="match status" value="1"/>
</dbReference>
<feature type="transmembrane region" description="Helical" evidence="3">
    <location>
        <begin position="127"/>
        <end position="147"/>
    </location>
</feature>
<feature type="transmembrane region" description="Helical" evidence="3">
    <location>
        <begin position="167"/>
        <end position="187"/>
    </location>
</feature>
<evidence type="ECO:0000256" key="3">
    <source>
        <dbReference type="SAM" id="Phobius"/>
    </source>
</evidence>
<feature type="transmembrane region" description="Helical" evidence="3">
    <location>
        <begin position="347"/>
        <end position="370"/>
    </location>
</feature>
<dbReference type="PROSITE" id="PS50005">
    <property type="entry name" value="TPR"/>
    <property type="match status" value="1"/>
</dbReference>
<feature type="transmembrane region" description="Helical" evidence="3">
    <location>
        <begin position="36"/>
        <end position="56"/>
    </location>
</feature>
<accession>A0A0G0QKJ9</accession>
<feature type="transmembrane region" description="Helical" evidence="3">
    <location>
        <begin position="317"/>
        <end position="341"/>
    </location>
</feature>
<dbReference type="InterPro" id="IPR019734">
    <property type="entry name" value="TPR_rpt"/>
</dbReference>
<feature type="repeat" description="TPR" evidence="1">
    <location>
        <begin position="537"/>
        <end position="570"/>
    </location>
</feature>
<dbReference type="STRING" id="1618550.UT39_C0013G0003"/>
<keyword evidence="3" id="KW-1133">Transmembrane helix</keyword>
<dbReference type="PANTHER" id="PTHR37422:SF13">
    <property type="entry name" value="LIPOPOLYSACCHARIDE BIOSYNTHESIS PROTEIN PA4999-RELATED"/>
    <property type="match status" value="1"/>
</dbReference>
<dbReference type="Gene3D" id="1.25.40.10">
    <property type="entry name" value="Tetratricopeptide repeat domain"/>
    <property type="match status" value="1"/>
</dbReference>
<dbReference type="InterPro" id="IPR051533">
    <property type="entry name" value="WaaL-like"/>
</dbReference>
<evidence type="ECO:0000313" key="4">
    <source>
        <dbReference type="EMBL" id="KKR10940.1"/>
    </source>
</evidence>
<comment type="caution">
    <text evidence="4">The sequence shown here is derived from an EMBL/GenBank/DDBJ whole genome shotgun (WGS) entry which is preliminary data.</text>
</comment>
<dbReference type="EMBL" id="LBWP01000013">
    <property type="protein sequence ID" value="KKR10940.1"/>
    <property type="molecule type" value="Genomic_DNA"/>
</dbReference>
<proteinExistence type="predicted"/>
<reference evidence="4 5" key="1">
    <citation type="journal article" date="2015" name="Nature">
        <title>rRNA introns, odd ribosomes, and small enigmatic genomes across a large radiation of phyla.</title>
        <authorList>
            <person name="Brown C.T."/>
            <person name="Hug L.A."/>
            <person name="Thomas B.C."/>
            <person name="Sharon I."/>
            <person name="Castelle C.J."/>
            <person name="Singh A."/>
            <person name="Wilkins M.J."/>
            <person name="Williams K.H."/>
            <person name="Banfield J.F."/>
        </authorList>
    </citation>
    <scope>NUCLEOTIDE SEQUENCE [LARGE SCALE GENOMIC DNA]</scope>
</reference>
<feature type="transmembrane region" description="Helical" evidence="3">
    <location>
        <begin position="199"/>
        <end position="217"/>
    </location>
</feature>
<dbReference type="Proteomes" id="UP000034246">
    <property type="component" value="Unassembled WGS sequence"/>
</dbReference>
<evidence type="ECO:0000313" key="5">
    <source>
        <dbReference type="Proteomes" id="UP000034246"/>
    </source>
</evidence>
<feature type="transmembrane region" description="Helical" evidence="3">
    <location>
        <begin position="382"/>
        <end position="403"/>
    </location>
</feature>
<feature type="transmembrane region" description="Helical" evidence="3">
    <location>
        <begin position="95"/>
        <end position="115"/>
    </location>
</feature>
<organism evidence="4 5">
    <name type="scientific">Candidatus Woesebacteria bacterium GW2011_GWA1_39_21</name>
    <dbReference type="NCBI Taxonomy" id="1618550"/>
    <lineage>
        <taxon>Bacteria</taxon>
        <taxon>Candidatus Woeseibacteriota</taxon>
    </lineage>
</organism>
<keyword evidence="1" id="KW-0802">TPR repeat</keyword>
<evidence type="ECO:0000256" key="2">
    <source>
        <dbReference type="SAM" id="MobiDB-lite"/>
    </source>
</evidence>
<dbReference type="SUPFAM" id="SSF48452">
    <property type="entry name" value="TPR-like"/>
    <property type="match status" value="1"/>
</dbReference>
<name>A0A0G0QKJ9_9BACT</name>
<sequence length="672" mass="73214">MDVEKVFQKVENYLVYTLLFILPFTVLSISSNPFTVTKLAILTFFLLLIIILKAVRTILTGKLAFASSAYDLPVFIVALSYILSTILRTPNKMEAILLPGTTTAIVGGALLFYFINQLKDKGLASKILAYSAGVYALFSIMAYTGLLNSIPQLPAFIKAKSFNPEGGYLPSAIFLLTCLPLTISAVLSDKDLKMKIASAFASFIVLAGLILSIYQIFPGKPFSPLFPNIKTSWEIAIDSLKKSPLLGVGPGNYMTAFNRYRPISYNSTNIWAIKYSTAGNFYFTLFTETGLIGLTAILLLIFSFYKDAKRQLKEHKLVNWGFAAAAPIVSFAALVVILLFFPATVFISMLIFILLALSAKSHTGSINLNIPKIKENADQPSFSRVLAIAVSVPVMGLAIYAGYMGFKIVKGEFYYKAALESLITNDASGTYNNLRSAITTNPRVDRYRATSSRIYLILADATARKKDLTDADRTTITQLIQASINEAKANVALNPLRAQNWEVLGRAYQSIIPLANGADNFAQQAYAQAVILDPTNPQTRIALGGIYYAAKNYDTSARIFEYAVASKPDLPNSHFNLAYAYQQQGKIDNAIQQMSLVLGIVNPGSKDYEVAQTALTDFQSKKKITATASSENLIPPAAPTPAIQPKVELPEGSEPPAAPITETPTPTPTPAT</sequence>
<feature type="region of interest" description="Disordered" evidence="2">
    <location>
        <begin position="627"/>
        <end position="672"/>
    </location>
</feature>
<evidence type="ECO:0000256" key="1">
    <source>
        <dbReference type="PROSITE-ProRule" id="PRU00339"/>
    </source>
</evidence>
<dbReference type="AlphaFoldDB" id="A0A0G0QKJ9"/>
<keyword evidence="3" id="KW-0812">Transmembrane</keyword>
<gene>
    <name evidence="4" type="ORF">UT39_C0013G0003</name>
</gene>
<feature type="transmembrane region" description="Helical" evidence="3">
    <location>
        <begin position="12"/>
        <end position="30"/>
    </location>
</feature>
<keyword evidence="3" id="KW-0472">Membrane</keyword>
<dbReference type="InterPro" id="IPR011990">
    <property type="entry name" value="TPR-like_helical_dom_sf"/>
</dbReference>
<feature type="transmembrane region" description="Helical" evidence="3">
    <location>
        <begin position="63"/>
        <end position="83"/>
    </location>
</feature>